<reference evidence="2 3" key="1">
    <citation type="submission" date="2011-06" db="EMBL/GenBank/DDBJ databases">
        <title>The Genome Sequence of Fusarium oxysporum FOSC 3-a.</title>
        <authorList>
            <consortium name="The Broad Institute Genome Sequencing Platform"/>
            <person name="Ma L.-J."/>
            <person name="Gale L.R."/>
            <person name="Schwartz D.C."/>
            <person name="Zhou S."/>
            <person name="Corby-Kistler H."/>
            <person name="Young S.K."/>
            <person name="Zeng Q."/>
            <person name="Gargeya S."/>
            <person name="Fitzgerald M."/>
            <person name="Haas B."/>
            <person name="Abouelleil A."/>
            <person name="Alvarado L."/>
            <person name="Arachchi H.M."/>
            <person name="Berlin A."/>
            <person name="Brown A."/>
            <person name="Chapman S.B."/>
            <person name="Chen Z."/>
            <person name="Dunbar C."/>
            <person name="Freedman E."/>
            <person name="Gearin G."/>
            <person name="Gellesch M."/>
            <person name="Goldberg J."/>
            <person name="Griggs A."/>
            <person name="Gujja S."/>
            <person name="Heiman D."/>
            <person name="Howarth C."/>
            <person name="Larson L."/>
            <person name="Lui A."/>
            <person name="MacDonald P.J.P."/>
            <person name="Mehta T."/>
            <person name="Montmayeur A."/>
            <person name="Murphy C."/>
            <person name="Neiman D."/>
            <person name="Pearson M."/>
            <person name="Priest M."/>
            <person name="Roberts A."/>
            <person name="Saif S."/>
            <person name="Shea T."/>
            <person name="Shenoy N."/>
            <person name="Sisk P."/>
            <person name="Stolte C."/>
            <person name="Sykes S."/>
            <person name="Wortman J."/>
            <person name="Nusbaum C."/>
            <person name="Birren B."/>
        </authorList>
    </citation>
    <scope>NUCLEOTIDE SEQUENCE [LARGE SCALE GENOMIC DNA]</scope>
    <source>
        <strain evidence="3">FOSC 3-a</strain>
    </source>
</reference>
<dbReference type="AlphaFoldDB" id="W9HUV1"/>
<organism evidence="2 3">
    <name type="scientific">Fusarium oxysporum NRRL 32931</name>
    <dbReference type="NCBI Taxonomy" id="660029"/>
    <lineage>
        <taxon>Eukaryota</taxon>
        <taxon>Fungi</taxon>
        <taxon>Dikarya</taxon>
        <taxon>Ascomycota</taxon>
        <taxon>Pezizomycotina</taxon>
        <taxon>Sordariomycetes</taxon>
        <taxon>Hypocreomycetidae</taxon>
        <taxon>Hypocreales</taxon>
        <taxon>Nectriaceae</taxon>
        <taxon>Fusarium</taxon>
        <taxon>Fusarium oxysporum species complex</taxon>
    </lineage>
</organism>
<evidence type="ECO:0000313" key="3">
    <source>
        <dbReference type="Proteomes" id="UP000030753"/>
    </source>
</evidence>
<name>W9HUV1_FUSOX</name>
<evidence type="ECO:0000313" key="2">
    <source>
        <dbReference type="EMBL" id="EWY84780.1"/>
    </source>
</evidence>
<accession>W9HUV1</accession>
<proteinExistence type="predicted"/>
<dbReference type="EMBL" id="JH717846">
    <property type="protein sequence ID" value="EWY84780.1"/>
    <property type="molecule type" value="Genomic_DNA"/>
</dbReference>
<feature type="compositionally biased region" description="Polar residues" evidence="1">
    <location>
        <begin position="191"/>
        <end position="200"/>
    </location>
</feature>
<feature type="compositionally biased region" description="Basic and acidic residues" evidence="1">
    <location>
        <begin position="162"/>
        <end position="190"/>
    </location>
</feature>
<feature type="region of interest" description="Disordered" evidence="1">
    <location>
        <begin position="37"/>
        <end position="56"/>
    </location>
</feature>
<protein>
    <submittedName>
        <fullName evidence="2">Uncharacterized protein</fullName>
    </submittedName>
</protein>
<feature type="region of interest" description="Disordered" evidence="1">
    <location>
        <begin position="151"/>
        <end position="200"/>
    </location>
</feature>
<dbReference type="HOGENOM" id="CLU_1366294_0_0_1"/>
<evidence type="ECO:0000256" key="1">
    <source>
        <dbReference type="SAM" id="MobiDB-lite"/>
    </source>
</evidence>
<dbReference type="Proteomes" id="UP000030753">
    <property type="component" value="Unassembled WGS sequence"/>
</dbReference>
<gene>
    <name evidence="2" type="ORF">FOYG_12162</name>
</gene>
<sequence length="200" mass="21972">MLPYGTIVTSSPIILLQAISVPRACVLCIGSILQHRDRQTSPGSGNVPRVGISNARCNRGHGHRRRLVFTSATLGVAQGFQTMGMDGVKYSTWTFGTCSSFLESTEWKGHSPTIRHEKEPVRTTLYLAGGCLVINGQCEIGRALSSYGPAAGPWQAAPHPGRWLEDRWDGMDQHDTEKRSTQSCSRKDQSRMNNEILESS</sequence>